<reference evidence="5 6" key="1">
    <citation type="submission" date="2022-05" db="EMBL/GenBank/DDBJ databases">
        <authorList>
            <consortium name="Genoscope - CEA"/>
            <person name="William W."/>
        </authorList>
    </citation>
    <scope>NUCLEOTIDE SEQUENCE [LARGE SCALE GENOMIC DNA]</scope>
</reference>
<dbReference type="InterPro" id="IPR036390">
    <property type="entry name" value="WH_DNA-bd_sf"/>
</dbReference>
<dbReference type="Pfam" id="PF16679">
    <property type="entry name" value="CDT1_C"/>
    <property type="match status" value="1"/>
</dbReference>
<dbReference type="EMBL" id="CALNXI010000061">
    <property type="protein sequence ID" value="CAH3017388.1"/>
    <property type="molecule type" value="Genomic_DNA"/>
</dbReference>
<feature type="compositionally biased region" description="Basic and acidic residues" evidence="3">
    <location>
        <begin position="193"/>
        <end position="207"/>
    </location>
</feature>
<feature type="compositionally biased region" description="Low complexity" evidence="3">
    <location>
        <begin position="571"/>
        <end position="580"/>
    </location>
</feature>
<evidence type="ECO:0000256" key="1">
    <source>
        <dbReference type="ARBA" id="ARBA00008356"/>
    </source>
</evidence>
<feature type="region of interest" description="Disordered" evidence="3">
    <location>
        <begin position="21"/>
        <end position="82"/>
    </location>
</feature>
<evidence type="ECO:0000256" key="3">
    <source>
        <dbReference type="SAM" id="MobiDB-lite"/>
    </source>
</evidence>
<dbReference type="Gene3D" id="1.10.10.1420">
    <property type="entry name" value="DNA replication factor Cdt1, C-terminal WH domain"/>
    <property type="match status" value="1"/>
</dbReference>
<dbReference type="PANTHER" id="PTHR28637">
    <property type="entry name" value="DNA REPLICATION FACTOR CDT1"/>
    <property type="match status" value="1"/>
</dbReference>
<dbReference type="SMART" id="SM01075">
    <property type="entry name" value="CDT1"/>
    <property type="match status" value="1"/>
</dbReference>
<evidence type="ECO:0000256" key="2">
    <source>
        <dbReference type="ARBA" id="ARBA00023306"/>
    </source>
</evidence>
<comment type="similarity">
    <text evidence="1">Belongs to the Cdt1 family.</text>
</comment>
<name>A0ABN8LJS4_9CNID</name>
<dbReference type="PANTHER" id="PTHR28637:SF1">
    <property type="entry name" value="DNA REPLICATION FACTOR CDT1"/>
    <property type="match status" value="1"/>
</dbReference>
<dbReference type="InterPro" id="IPR038090">
    <property type="entry name" value="Cdt1_C_WH_dom_sf"/>
</dbReference>
<feature type="compositionally biased region" description="Basic residues" evidence="3">
    <location>
        <begin position="157"/>
        <end position="168"/>
    </location>
</feature>
<proteinExistence type="inferred from homology"/>
<protein>
    <recommendedName>
        <fullName evidence="4">CDT1 Geminin-binding domain-containing protein</fullName>
    </recommendedName>
</protein>
<evidence type="ECO:0000259" key="4">
    <source>
        <dbReference type="SMART" id="SM01075"/>
    </source>
</evidence>
<feature type="domain" description="CDT1 Geminin-binding" evidence="4">
    <location>
        <begin position="351"/>
        <end position="508"/>
    </location>
</feature>
<dbReference type="InterPro" id="IPR045173">
    <property type="entry name" value="Cdt1"/>
</dbReference>
<dbReference type="CDD" id="cd08674">
    <property type="entry name" value="Cdt1_m"/>
    <property type="match status" value="1"/>
</dbReference>
<sequence length="709" mass="80184">MSSVAAMEQATLGQYFSTRKKGLEDFHPAKRRKVDATDIESEVSIRRSTRAKRQVASSQTKSNARARRGAKSRVKESLNERNCESSEILDNNVVSETTSLCDDHAFAEALIGKLSDAQRKRKMASKGIVETDDLTASVSRDSKQAQENSQDVEPKQRNRKRTQRTSKKQPKDTKSMEGKLVSSQSKTDCSEDQTLREADIPANREAEIQASPCKTPPIVRRIDGGVKSNPWIAEQARMVLSRGRAAVNMSQQGKRKIKDCVQITSTNESSSVRSSKTGGNASKAEEDLAKARKLIKSMRSLEKSASKSSQSATEDNKQRLHQVAKEVPAYERFHALAQPSPTVVSPATLPLPYKYKSLAEMFRCTDTVLNLLGQRKEKCTFSKLRDAVQQMSRKRFEKKHLAQMKTVYPSALEFRQDKCPGKSSSFELTIEFGKTEEANKKLTLTATELLARKDAFEKRLLKLTKKHHQDFLQNLNPAVVVDDEKIMRWHPKFRLDEVPDVDETALPQPPVVKTYSSAHDVLEKARVMMAPRVEKALRTVAKEQDEKEQKNTNKHSNLPEDKDAKTKENTQNKNNCKNNTALKGISQDLLNKIRQKEAKKIEECMMRDPLVDKKLAMKERLPDLCRILKAYFVTERKAAIPLEDATAKLSESYKTSLSQVQVEEHIRFMSQLVPEWISVLTVRKCAYVKINKTADVNNVINKLITKDVH</sequence>
<evidence type="ECO:0000313" key="6">
    <source>
        <dbReference type="Proteomes" id="UP001159427"/>
    </source>
</evidence>
<feature type="compositionally biased region" description="Polar residues" evidence="3">
    <location>
        <begin position="134"/>
        <end position="151"/>
    </location>
</feature>
<dbReference type="Pfam" id="PF08839">
    <property type="entry name" value="CDT1"/>
    <property type="match status" value="1"/>
</dbReference>
<feature type="compositionally biased region" description="Basic and acidic residues" evidence="3">
    <location>
        <begin position="541"/>
        <end position="570"/>
    </location>
</feature>
<dbReference type="InterPro" id="IPR014939">
    <property type="entry name" value="CDT1_Gemini-bd-like"/>
</dbReference>
<dbReference type="CDD" id="cd08767">
    <property type="entry name" value="Cdt1_c"/>
    <property type="match status" value="1"/>
</dbReference>
<keyword evidence="2" id="KW-0131">Cell cycle</keyword>
<organism evidence="5 6">
    <name type="scientific">Porites evermanni</name>
    <dbReference type="NCBI Taxonomy" id="104178"/>
    <lineage>
        <taxon>Eukaryota</taxon>
        <taxon>Metazoa</taxon>
        <taxon>Cnidaria</taxon>
        <taxon>Anthozoa</taxon>
        <taxon>Hexacorallia</taxon>
        <taxon>Scleractinia</taxon>
        <taxon>Fungiina</taxon>
        <taxon>Poritidae</taxon>
        <taxon>Porites</taxon>
    </lineage>
</organism>
<feature type="region of interest" description="Disordered" evidence="3">
    <location>
        <begin position="264"/>
        <end position="286"/>
    </location>
</feature>
<dbReference type="Proteomes" id="UP001159427">
    <property type="component" value="Unassembled WGS sequence"/>
</dbReference>
<dbReference type="SUPFAM" id="SSF46785">
    <property type="entry name" value="Winged helix' DNA-binding domain"/>
    <property type="match status" value="1"/>
</dbReference>
<gene>
    <name evidence="5" type="ORF">PEVE_00037337</name>
</gene>
<feature type="region of interest" description="Disordered" evidence="3">
    <location>
        <begin position="133"/>
        <end position="221"/>
    </location>
</feature>
<feature type="compositionally biased region" description="Basic and acidic residues" evidence="3">
    <location>
        <begin position="73"/>
        <end position="82"/>
    </location>
</feature>
<feature type="compositionally biased region" description="Low complexity" evidence="3">
    <location>
        <begin position="264"/>
        <end position="277"/>
    </location>
</feature>
<feature type="region of interest" description="Disordered" evidence="3">
    <location>
        <begin position="541"/>
        <end position="580"/>
    </location>
</feature>
<keyword evidence="6" id="KW-1185">Reference proteome</keyword>
<accession>A0ABN8LJS4</accession>
<comment type="caution">
    <text evidence="5">The sequence shown here is derived from an EMBL/GenBank/DDBJ whole genome shotgun (WGS) entry which is preliminary data.</text>
</comment>
<dbReference type="InterPro" id="IPR032054">
    <property type="entry name" value="Cdt1_C"/>
</dbReference>
<feature type="region of interest" description="Disordered" evidence="3">
    <location>
        <begin position="299"/>
        <end position="321"/>
    </location>
</feature>
<evidence type="ECO:0000313" key="5">
    <source>
        <dbReference type="EMBL" id="CAH3017388.1"/>
    </source>
</evidence>